<evidence type="ECO:0000313" key="1">
    <source>
        <dbReference type="EMBL" id="GLW59529.1"/>
    </source>
</evidence>
<dbReference type="Proteomes" id="UP001165143">
    <property type="component" value="Unassembled WGS sequence"/>
</dbReference>
<dbReference type="InterPro" id="IPR038735">
    <property type="entry name" value="MSMEG_1276-like_NTP-PPase_dom"/>
</dbReference>
<dbReference type="InterPro" id="IPR021130">
    <property type="entry name" value="PRib-ATP_PPHydrolase-like"/>
</dbReference>
<dbReference type="EMBL" id="BSRX01000090">
    <property type="protein sequence ID" value="GLW59529.1"/>
    <property type="molecule type" value="Genomic_DNA"/>
</dbReference>
<gene>
    <name evidence="1" type="ORF">Kpho01_75390</name>
</gene>
<dbReference type="RefSeq" id="WP_033257030.1">
    <property type="nucleotide sequence ID" value="NZ_BSRX01000090.1"/>
</dbReference>
<proteinExistence type="predicted"/>
<evidence type="ECO:0000313" key="2">
    <source>
        <dbReference type="Proteomes" id="UP001165143"/>
    </source>
</evidence>
<organism evidence="1 2">
    <name type="scientific">Kitasatospora phosalacinea</name>
    <dbReference type="NCBI Taxonomy" id="2065"/>
    <lineage>
        <taxon>Bacteria</taxon>
        <taxon>Bacillati</taxon>
        <taxon>Actinomycetota</taxon>
        <taxon>Actinomycetes</taxon>
        <taxon>Kitasatosporales</taxon>
        <taxon>Streptomycetaceae</taxon>
        <taxon>Kitasatospora</taxon>
    </lineage>
</organism>
<protein>
    <recommendedName>
        <fullName evidence="3">Phosphoribosyl-ATP pyrophosphohydrolase</fullName>
    </recommendedName>
</protein>
<dbReference type="CDD" id="cd11532">
    <property type="entry name" value="NTP-PPase_COG4997"/>
    <property type="match status" value="1"/>
</dbReference>
<comment type="caution">
    <text evidence="1">The sequence shown here is derived from an EMBL/GenBank/DDBJ whole genome shotgun (WGS) entry which is preliminary data.</text>
</comment>
<accession>A0A9W6PN73</accession>
<reference evidence="1" key="1">
    <citation type="submission" date="2023-02" db="EMBL/GenBank/DDBJ databases">
        <title>Kitasatospora phosalacinea NBRC 14362.</title>
        <authorList>
            <person name="Ichikawa N."/>
            <person name="Sato H."/>
            <person name="Tonouchi N."/>
        </authorList>
    </citation>
    <scope>NUCLEOTIDE SEQUENCE</scope>
    <source>
        <strain evidence="1">NBRC 14362</strain>
    </source>
</reference>
<dbReference type="OrthoDB" id="9813491at2"/>
<name>A0A9W6PN73_9ACTN</name>
<sequence length="107" mass="12068">MSQVQRGKLVRDRIPEIIREAGREPEVYVADDAEYVARLGAKLHEEADEVQAASRDEVLEELADLLEVVRALAVVHGADFSRVEEIRRKKAEERGGFAGRIVWTGNR</sequence>
<dbReference type="Pfam" id="PF01503">
    <property type="entry name" value="PRA-PH"/>
    <property type="match status" value="1"/>
</dbReference>
<evidence type="ECO:0008006" key="3">
    <source>
        <dbReference type="Google" id="ProtNLM"/>
    </source>
</evidence>
<dbReference type="AlphaFoldDB" id="A0A9W6PN73"/>
<dbReference type="SUPFAM" id="SSF101386">
    <property type="entry name" value="all-alpha NTP pyrophosphatases"/>
    <property type="match status" value="1"/>
</dbReference>